<evidence type="ECO:0000256" key="5">
    <source>
        <dbReference type="SAM" id="Phobius"/>
    </source>
</evidence>
<organism evidence="6 7">
    <name type="scientific">Penicillium daleae</name>
    <dbReference type="NCBI Taxonomy" id="63821"/>
    <lineage>
        <taxon>Eukaryota</taxon>
        <taxon>Fungi</taxon>
        <taxon>Dikarya</taxon>
        <taxon>Ascomycota</taxon>
        <taxon>Pezizomycotina</taxon>
        <taxon>Eurotiomycetes</taxon>
        <taxon>Eurotiomycetidae</taxon>
        <taxon>Eurotiales</taxon>
        <taxon>Aspergillaceae</taxon>
        <taxon>Penicillium</taxon>
    </lineage>
</organism>
<dbReference type="GO" id="GO:0016020">
    <property type="term" value="C:membrane"/>
    <property type="evidence" value="ECO:0007669"/>
    <property type="project" value="UniProtKB-SubCell"/>
</dbReference>
<dbReference type="RefSeq" id="XP_056772052.1">
    <property type="nucleotide sequence ID" value="XM_056904285.1"/>
</dbReference>
<dbReference type="GeneID" id="81594528"/>
<comment type="subcellular location">
    <subcellularLocation>
        <location evidence="1">Membrane</location>
        <topology evidence="1">Multi-pass membrane protein</topology>
    </subcellularLocation>
</comment>
<feature type="transmembrane region" description="Helical" evidence="5">
    <location>
        <begin position="151"/>
        <end position="174"/>
    </location>
</feature>
<keyword evidence="3 5" id="KW-1133">Transmembrane helix</keyword>
<evidence type="ECO:0000256" key="1">
    <source>
        <dbReference type="ARBA" id="ARBA00004141"/>
    </source>
</evidence>
<reference evidence="6" key="2">
    <citation type="journal article" date="2023" name="IMA Fungus">
        <title>Comparative genomic study of the Penicillium genus elucidates a diverse pangenome and 15 lateral gene transfer events.</title>
        <authorList>
            <person name="Petersen C."/>
            <person name="Sorensen T."/>
            <person name="Nielsen M.R."/>
            <person name="Sondergaard T.E."/>
            <person name="Sorensen J.L."/>
            <person name="Fitzpatrick D.A."/>
            <person name="Frisvad J.C."/>
            <person name="Nielsen K.L."/>
        </authorList>
    </citation>
    <scope>NUCLEOTIDE SEQUENCE</scope>
    <source>
        <strain evidence="6">IBT 16125</strain>
    </source>
</reference>
<reference evidence="6" key="1">
    <citation type="submission" date="2022-12" db="EMBL/GenBank/DDBJ databases">
        <authorList>
            <person name="Petersen C."/>
        </authorList>
    </citation>
    <scope>NUCLEOTIDE SEQUENCE</scope>
    <source>
        <strain evidence="6">IBT 16125</strain>
    </source>
</reference>
<keyword evidence="2 5" id="KW-0812">Transmembrane</keyword>
<sequence length="283" mass="31528">MAYKLYNYNPSGGAAIPVAALFGLATVIHIVQMFRTRSWYMIPFTIGGVFEAIGYLCRYINSTETPDWQTTPYIGQSLLILLAPALFAASIYMILGRLIVALNASSNSIIRPSWLTKIFVIGDVLSCLMQCGGGGYLASAKTKDSVDMGEHMILGGLFVQIFFFGLFIIVSVVFHRRMLASPMNYVGGSYIPWARCMKVLYAVSCLIMIRSIYRVVEYAQGSGGFLQSKEAFVYVFDAALMLACCFAFVILHPSKMLGEQGKQYQKTEDLEMLANHYEAERNY</sequence>
<dbReference type="EMBL" id="JAPVEA010000001">
    <property type="protein sequence ID" value="KAJ5465205.1"/>
    <property type="molecule type" value="Genomic_DNA"/>
</dbReference>
<dbReference type="Proteomes" id="UP001213681">
    <property type="component" value="Unassembled WGS sequence"/>
</dbReference>
<keyword evidence="4 5" id="KW-0472">Membrane</keyword>
<feature type="transmembrane region" description="Helical" evidence="5">
    <location>
        <begin position="115"/>
        <end position="139"/>
    </location>
</feature>
<name>A0AAD6G891_9EURO</name>
<feature type="transmembrane region" description="Helical" evidence="5">
    <location>
        <begin position="73"/>
        <end position="95"/>
    </location>
</feature>
<feature type="transmembrane region" description="Helical" evidence="5">
    <location>
        <begin position="199"/>
        <end position="216"/>
    </location>
</feature>
<comment type="caution">
    <text evidence="6">The sequence shown here is derived from an EMBL/GenBank/DDBJ whole genome shotgun (WGS) entry which is preliminary data.</text>
</comment>
<proteinExistence type="predicted"/>
<feature type="transmembrane region" description="Helical" evidence="5">
    <location>
        <begin position="231"/>
        <end position="251"/>
    </location>
</feature>
<evidence type="ECO:0000313" key="6">
    <source>
        <dbReference type="EMBL" id="KAJ5465205.1"/>
    </source>
</evidence>
<feature type="transmembrane region" description="Helical" evidence="5">
    <location>
        <begin position="38"/>
        <end position="61"/>
    </location>
</feature>
<dbReference type="Pfam" id="PF04479">
    <property type="entry name" value="RTA1"/>
    <property type="match status" value="1"/>
</dbReference>
<evidence type="ECO:0000256" key="2">
    <source>
        <dbReference type="ARBA" id="ARBA00022692"/>
    </source>
</evidence>
<feature type="transmembrane region" description="Helical" evidence="5">
    <location>
        <begin position="12"/>
        <end position="31"/>
    </location>
</feature>
<keyword evidence="7" id="KW-1185">Reference proteome</keyword>
<gene>
    <name evidence="6" type="ORF">N7458_000891</name>
</gene>
<dbReference type="AlphaFoldDB" id="A0AAD6G891"/>
<dbReference type="InterPro" id="IPR007568">
    <property type="entry name" value="RTA1"/>
</dbReference>
<evidence type="ECO:0000256" key="3">
    <source>
        <dbReference type="ARBA" id="ARBA00022989"/>
    </source>
</evidence>
<evidence type="ECO:0000256" key="4">
    <source>
        <dbReference type="ARBA" id="ARBA00023136"/>
    </source>
</evidence>
<accession>A0AAD6G891</accession>
<evidence type="ECO:0000313" key="7">
    <source>
        <dbReference type="Proteomes" id="UP001213681"/>
    </source>
</evidence>
<dbReference type="PANTHER" id="PTHR31465:SF33">
    <property type="entry name" value="DOMAIN PROTEIN, PUTATIVE (AFU_ORTHOLOGUE AFUA_5G01310)-RELATED"/>
    <property type="match status" value="1"/>
</dbReference>
<protein>
    <submittedName>
        <fullName evidence="6">RTA1 domain protein</fullName>
    </submittedName>
</protein>
<dbReference type="PANTHER" id="PTHR31465">
    <property type="entry name" value="PROTEIN RTA1-RELATED"/>
    <property type="match status" value="1"/>
</dbReference>